<evidence type="ECO:0008006" key="4">
    <source>
        <dbReference type="Google" id="ProtNLM"/>
    </source>
</evidence>
<name>A0AAI8YW29_9PEZI</name>
<protein>
    <recommendedName>
        <fullName evidence="4">Major allergen alt a1</fullName>
    </recommendedName>
</protein>
<gene>
    <name evidence="2" type="ORF">LECACI_7A003047</name>
</gene>
<evidence type="ECO:0000313" key="3">
    <source>
        <dbReference type="Proteomes" id="UP001296104"/>
    </source>
</evidence>
<organism evidence="2 3">
    <name type="scientific">Lecanosticta acicola</name>
    <dbReference type="NCBI Taxonomy" id="111012"/>
    <lineage>
        <taxon>Eukaryota</taxon>
        <taxon>Fungi</taxon>
        <taxon>Dikarya</taxon>
        <taxon>Ascomycota</taxon>
        <taxon>Pezizomycotina</taxon>
        <taxon>Dothideomycetes</taxon>
        <taxon>Dothideomycetidae</taxon>
        <taxon>Mycosphaerellales</taxon>
        <taxon>Mycosphaerellaceae</taxon>
        <taxon>Lecanosticta</taxon>
    </lineage>
</organism>
<feature type="signal peptide" evidence="1">
    <location>
        <begin position="1"/>
        <end position="21"/>
    </location>
</feature>
<accession>A0AAI8YW29</accession>
<sequence>MFTKSTALVTGLLSLAVTSLAKPAADPVPGFTSTSKECQMTPDYGPTLLCATVKVPSTPPRTEFICWQYGENWCTYANKISDTPDICNPSTNRAAEFKTVPFSDRYGVVDFSCYANFNVYFSGCENNADGTVNYDNLRANFVSQSQGSQFPGTHVDYDCTYVTENRACPYDAGYGTQTEWEALLECGAKGGS</sequence>
<keyword evidence="1" id="KW-0732">Signal</keyword>
<dbReference type="Proteomes" id="UP001296104">
    <property type="component" value="Unassembled WGS sequence"/>
</dbReference>
<proteinExistence type="predicted"/>
<dbReference type="EMBL" id="CAVMBE010000014">
    <property type="protein sequence ID" value="CAK3937902.1"/>
    <property type="molecule type" value="Genomic_DNA"/>
</dbReference>
<reference evidence="2" key="1">
    <citation type="submission" date="2023-11" db="EMBL/GenBank/DDBJ databases">
        <authorList>
            <person name="Alioto T."/>
            <person name="Alioto T."/>
            <person name="Gomez Garrido J."/>
        </authorList>
    </citation>
    <scope>NUCLEOTIDE SEQUENCE</scope>
</reference>
<dbReference type="AlphaFoldDB" id="A0AAI8YW29"/>
<feature type="chain" id="PRO_5042498848" description="Major allergen alt a1" evidence="1">
    <location>
        <begin position="22"/>
        <end position="192"/>
    </location>
</feature>
<keyword evidence="3" id="KW-1185">Reference proteome</keyword>
<evidence type="ECO:0000256" key="1">
    <source>
        <dbReference type="SAM" id="SignalP"/>
    </source>
</evidence>
<evidence type="ECO:0000313" key="2">
    <source>
        <dbReference type="EMBL" id="CAK3937902.1"/>
    </source>
</evidence>
<comment type="caution">
    <text evidence="2">The sequence shown here is derived from an EMBL/GenBank/DDBJ whole genome shotgun (WGS) entry which is preliminary data.</text>
</comment>